<evidence type="ECO:0000313" key="2">
    <source>
        <dbReference type="EMBL" id="KAF8447785.1"/>
    </source>
</evidence>
<reference evidence="2" key="2">
    <citation type="journal article" date="2020" name="Nat. Commun.">
        <title>Large-scale genome sequencing of mycorrhizal fungi provides insights into the early evolution of symbiotic traits.</title>
        <authorList>
            <person name="Miyauchi S."/>
            <person name="Kiss E."/>
            <person name="Kuo A."/>
            <person name="Drula E."/>
            <person name="Kohler A."/>
            <person name="Sanchez-Garcia M."/>
            <person name="Morin E."/>
            <person name="Andreopoulos B."/>
            <person name="Barry K.W."/>
            <person name="Bonito G."/>
            <person name="Buee M."/>
            <person name="Carver A."/>
            <person name="Chen C."/>
            <person name="Cichocki N."/>
            <person name="Clum A."/>
            <person name="Culley D."/>
            <person name="Crous P.W."/>
            <person name="Fauchery L."/>
            <person name="Girlanda M."/>
            <person name="Hayes R.D."/>
            <person name="Keri Z."/>
            <person name="LaButti K."/>
            <person name="Lipzen A."/>
            <person name="Lombard V."/>
            <person name="Magnuson J."/>
            <person name="Maillard F."/>
            <person name="Murat C."/>
            <person name="Nolan M."/>
            <person name="Ohm R.A."/>
            <person name="Pangilinan J."/>
            <person name="Pereira M.F."/>
            <person name="Perotto S."/>
            <person name="Peter M."/>
            <person name="Pfister S."/>
            <person name="Riley R."/>
            <person name="Sitrit Y."/>
            <person name="Stielow J.B."/>
            <person name="Szollosi G."/>
            <person name="Zifcakova L."/>
            <person name="Stursova M."/>
            <person name="Spatafora J.W."/>
            <person name="Tedersoo L."/>
            <person name="Vaario L.M."/>
            <person name="Yamada A."/>
            <person name="Yan M."/>
            <person name="Wang P."/>
            <person name="Xu J."/>
            <person name="Bruns T."/>
            <person name="Baldrian P."/>
            <person name="Vilgalys R."/>
            <person name="Dunand C."/>
            <person name="Henrissat B."/>
            <person name="Grigoriev I.V."/>
            <person name="Hibbett D."/>
            <person name="Nagy L.G."/>
            <person name="Martin F.M."/>
        </authorList>
    </citation>
    <scope>NUCLEOTIDE SEQUENCE</scope>
    <source>
        <strain evidence="2">BED1</strain>
    </source>
</reference>
<evidence type="ECO:0000256" key="1">
    <source>
        <dbReference type="SAM" id="MobiDB-lite"/>
    </source>
</evidence>
<dbReference type="EMBL" id="WHUW01000004">
    <property type="protein sequence ID" value="KAF8447785.1"/>
    <property type="molecule type" value="Genomic_DNA"/>
</dbReference>
<feature type="compositionally biased region" description="Polar residues" evidence="1">
    <location>
        <begin position="19"/>
        <end position="29"/>
    </location>
</feature>
<sequence length="129" mass="13834">MPELGLPHWLDPREFASDASPTSSESITNPYDELGQARGDAGTGRSTPLDGTGYFVFSQVGVPVGPSPPPTSPLVITDVLLPPTRATTPHYELANSDSPPILKRKRSDDLPKISAVVIYFRPHVTPSVD</sequence>
<accession>A0AAD4C3D9</accession>
<organism evidence="2 3">
    <name type="scientific">Boletus edulis BED1</name>
    <dbReference type="NCBI Taxonomy" id="1328754"/>
    <lineage>
        <taxon>Eukaryota</taxon>
        <taxon>Fungi</taxon>
        <taxon>Dikarya</taxon>
        <taxon>Basidiomycota</taxon>
        <taxon>Agaricomycotina</taxon>
        <taxon>Agaricomycetes</taxon>
        <taxon>Agaricomycetidae</taxon>
        <taxon>Boletales</taxon>
        <taxon>Boletineae</taxon>
        <taxon>Boletaceae</taxon>
        <taxon>Boletoideae</taxon>
        <taxon>Boletus</taxon>
    </lineage>
</organism>
<evidence type="ECO:0000313" key="3">
    <source>
        <dbReference type="Proteomes" id="UP001194468"/>
    </source>
</evidence>
<name>A0AAD4C3D9_BOLED</name>
<protein>
    <submittedName>
        <fullName evidence="2">Uncharacterized protein</fullName>
    </submittedName>
</protein>
<gene>
    <name evidence="2" type="ORF">L210DRAFT_1040292</name>
</gene>
<feature type="region of interest" description="Disordered" evidence="1">
    <location>
        <begin position="1"/>
        <end position="47"/>
    </location>
</feature>
<dbReference type="Proteomes" id="UP001194468">
    <property type="component" value="Unassembled WGS sequence"/>
</dbReference>
<comment type="caution">
    <text evidence="2">The sequence shown here is derived from an EMBL/GenBank/DDBJ whole genome shotgun (WGS) entry which is preliminary data.</text>
</comment>
<keyword evidence="3" id="KW-1185">Reference proteome</keyword>
<proteinExistence type="predicted"/>
<dbReference type="AlphaFoldDB" id="A0AAD4C3D9"/>
<reference evidence="2" key="1">
    <citation type="submission" date="2019-10" db="EMBL/GenBank/DDBJ databases">
        <authorList>
            <consortium name="DOE Joint Genome Institute"/>
            <person name="Kuo A."/>
            <person name="Miyauchi S."/>
            <person name="Kiss E."/>
            <person name="Drula E."/>
            <person name="Kohler A."/>
            <person name="Sanchez-Garcia M."/>
            <person name="Andreopoulos B."/>
            <person name="Barry K.W."/>
            <person name="Bonito G."/>
            <person name="Buee M."/>
            <person name="Carver A."/>
            <person name="Chen C."/>
            <person name="Cichocki N."/>
            <person name="Clum A."/>
            <person name="Culley D."/>
            <person name="Crous P.W."/>
            <person name="Fauchery L."/>
            <person name="Girlanda M."/>
            <person name="Hayes R."/>
            <person name="Keri Z."/>
            <person name="LaButti K."/>
            <person name="Lipzen A."/>
            <person name="Lombard V."/>
            <person name="Magnuson J."/>
            <person name="Maillard F."/>
            <person name="Morin E."/>
            <person name="Murat C."/>
            <person name="Nolan M."/>
            <person name="Ohm R."/>
            <person name="Pangilinan J."/>
            <person name="Pereira M."/>
            <person name="Perotto S."/>
            <person name="Peter M."/>
            <person name="Riley R."/>
            <person name="Sitrit Y."/>
            <person name="Stielow B."/>
            <person name="Szollosi G."/>
            <person name="Zifcakova L."/>
            <person name="Stursova M."/>
            <person name="Spatafora J.W."/>
            <person name="Tedersoo L."/>
            <person name="Vaario L.-M."/>
            <person name="Yamada A."/>
            <person name="Yan M."/>
            <person name="Wang P."/>
            <person name="Xu J."/>
            <person name="Bruns T."/>
            <person name="Baldrian P."/>
            <person name="Vilgalys R."/>
            <person name="Henrissat B."/>
            <person name="Grigoriev I.V."/>
            <person name="Hibbett D."/>
            <person name="Nagy L.G."/>
            <person name="Martin F.M."/>
        </authorList>
    </citation>
    <scope>NUCLEOTIDE SEQUENCE</scope>
    <source>
        <strain evidence="2">BED1</strain>
    </source>
</reference>